<keyword evidence="1" id="KW-0001">2Fe-2S</keyword>
<evidence type="ECO:0000313" key="8">
    <source>
        <dbReference type="Proteomes" id="UP000220914"/>
    </source>
</evidence>
<feature type="domain" description="Rieske" evidence="5">
    <location>
        <begin position="4"/>
        <end position="116"/>
    </location>
</feature>
<dbReference type="EMBL" id="BLKS01000001">
    <property type="protein sequence ID" value="GFG51350.1"/>
    <property type="molecule type" value="Genomic_DNA"/>
</dbReference>
<dbReference type="InterPro" id="IPR036922">
    <property type="entry name" value="Rieske_2Fe-2S_sf"/>
</dbReference>
<evidence type="ECO:0000313" key="7">
    <source>
        <dbReference type="EMBL" id="PEG34307.1"/>
    </source>
</evidence>
<dbReference type="Proteomes" id="UP000465302">
    <property type="component" value="Unassembled WGS sequence"/>
</dbReference>
<sequence length="118" mass="12810">MQRQLVCAIDDLPPGSMRLVQAGQFGVGVYNIGGSLYAIANYCAHEGAPLCAGYVGGTTEFAPDSPGGVRFVRDGEIVRCPWHNWEFDITTGVNLADPRQRVRTYEVDVTDGQVYLTA</sequence>
<keyword evidence="2" id="KW-0479">Metal-binding</keyword>
<evidence type="ECO:0000256" key="1">
    <source>
        <dbReference type="ARBA" id="ARBA00022714"/>
    </source>
</evidence>
<keyword evidence="8" id="KW-1185">Reference proteome</keyword>
<gene>
    <name evidence="7" type="ORF">CQY20_26220</name>
    <name evidence="6" type="ORF">MAGR_27910</name>
</gene>
<proteinExistence type="predicted"/>
<dbReference type="Pfam" id="PF00355">
    <property type="entry name" value="Rieske"/>
    <property type="match status" value="1"/>
</dbReference>
<evidence type="ECO:0000259" key="5">
    <source>
        <dbReference type="PROSITE" id="PS51296"/>
    </source>
</evidence>
<keyword evidence="3" id="KW-0408">Iron</keyword>
<dbReference type="Proteomes" id="UP000220914">
    <property type="component" value="Unassembled WGS sequence"/>
</dbReference>
<dbReference type="GO" id="GO:0004497">
    <property type="term" value="F:monooxygenase activity"/>
    <property type="evidence" value="ECO:0007669"/>
    <property type="project" value="UniProtKB-ARBA"/>
</dbReference>
<dbReference type="AlphaFoldDB" id="A0A2A7MS21"/>
<dbReference type="GO" id="GO:0016705">
    <property type="term" value="F:oxidoreductase activity, acting on paired donors, with incorporation or reduction of molecular oxygen"/>
    <property type="evidence" value="ECO:0007669"/>
    <property type="project" value="UniProtKB-ARBA"/>
</dbReference>
<dbReference type="SUPFAM" id="SSF50022">
    <property type="entry name" value="ISP domain"/>
    <property type="match status" value="1"/>
</dbReference>
<comment type="caution">
    <text evidence="7">The sequence shown here is derived from an EMBL/GenBank/DDBJ whole genome shotgun (WGS) entry which is preliminary data.</text>
</comment>
<evidence type="ECO:0000313" key="9">
    <source>
        <dbReference type="Proteomes" id="UP000465302"/>
    </source>
</evidence>
<reference evidence="6 9" key="2">
    <citation type="journal article" date="2019" name="Emerg. Microbes Infect.">
        <title>Comprehensive subspecies identification of 175 nontuberculous mycobacteria species based on 7547 genomic profiles.</title>
        <authorList>
            <person name="Matsumoto Y."/>
            <person name="Kinjo T."/>
            <person name="Motooka D."/>
            <person name="Nabeya D."/>
            <person name="Jung N."/>
            <person name="Uechi K."/>
            <person name="Horii T."/>
            <person name="Iida T."/>
            <person name="Fujita J."/>
            <person name="Nakamura S."/>
        </authorList>
    </citation>
    <scope>NUCLEOTIDE SEQUENCE [LARGE SCALE GENOMIC DNA]</scope>
    <source>
        <strain evidence="6 9">JCM 6377</strain>
    </source>
</reference>
<dbReference type="OrthoDB" id="9795104at2"/>
<name>A0A2A7MS21_MYCAG</name>
<reference evidence="7 8" key="1">
    <citation type="submission" date="2017-10" db="EMBL/GenBank/DDBJ databases">
        <title>The new phylogeny of genus Mycobacterium.</title>
        <authorList>
            <person name="Tortoli E."/>
            <person name="Trovato A."/>
            <person name="Cirillo D.M."/>
        </authorList>
    </citation>
    <scope>NUCLEOTIDE SEQUENCE [LARGE SCALE GENOMIC DNA]</scope>
    <source>
        <strain evidence="7 8">CCUG37673</strain>
    </source>
</reference>
<reference evidence="6" key="3">
    <citation type="submission" date="2020-02" db="EMBL/GenBank/DDBJ databases">
        <authorList>
            <person name="Matsumoto Y."/>
            <person name="Motooka D."/>
            <person name="Nakamura S."/>
        </authorList>
    </citation>
    <scope>NUCLEOTIDE SEQUENCE</scope>
    <source>
        <strain evidence="6">JCM 6377</strain>
    </source>
</reference>
<accession>A0A2A7MS21</accession>
<evidence type="ECO:0000256" key="4">
    <source>
        <dbReference type="ARBA" id="ARBA00023014"/>
    </source>
</evidence>
<dbReference type="EMBL" id="PDCP01000069">
    <property type="protein sequence ID" value="PEG34307.1"/>
    <property type="molecule type" value="Genomic_DNA"/>
</dbReference>
<dbReference type="PROSITE" id="PS51296">
    <property type="entry name" value="RIESKE"/>
    <property type="match status" value="1"/>
</dbReference>
<dbReference type="PANTHER" id="PTHR21496:SF23">
    <property type="entry name" value="3-PHENYLPROPIONATE_CINNAMIC ACID DIOXYGENASE FERREDOXIN SUBUNIT"/>
    <property type="match status" value="1"/>
</dbReference>
<dbReference type="Gene3D" id="2.102.10.10">
    <property type="entry name" value="Rieske [2Fe-2S] iron-sulphur domain"/>
    <property type="match status" value="1"/>
</dbReference>
<evidence type="ECO:0000256" key="3">
    <source>
        <dbReference type="ARBA" id="ARBA00023004"/>
    </source>
</evidence>
<evidence type="ECO:0000313" key="6">
    <source>
        <dbReference type="EMBL" id="GFG51350.1"/>
    </source>
</evidence>
<dbReference type="PANTHER" id="PTHR21496">
    <property type="entry name" value="FERREDOXIN-RELATED"/>
    <property type="match status" value="1"/>
</dbReference>
<protein>
    <submittedName>
        <fullName evidence="7">(2Fe-2S)-binding protein</fullName>
    </submittedName>
</protein>
<dbReference type="GO" id="GO:0046872">
    <property type="term" value="F:metal ion binding"/>
    <property type="evidence" value="ECO:0007669"/>
    <property type="project" value="UniProtKB-KW"/>
</dbReference>
<dbReference type="InterPro" id="IPR017941">
    <property type="entry name" value="Rieske_2Fe-2S"/>
</dbReference>
<dbReference type="RefSeq" id="WP_097943034.1">
    <property type="nucleotide sequence ID" value="NZ_BLKS01000001.1"/>
</dbReference>
<keyword evidence="4" id="KW-0411">Iron-sulfur</keyword>
<dbReference type="GO" id="GO:0051537">
    <property type="term" value="F:2 iron, 2 sulfur cluster binding"/>
    <property type="evidence" value="ECO:0007669"/>
    <property type="project" value="UniProtKB-KW"/>
</dbReference>
<evidence type="ECO:0000256" key="2">
    <source>
        <dbReference type="ARBA" id="ARBA00022723"/>
    </source>
</evidence>
<organism evidence="7 8">
    <name type="scientific">Mycolicibacterium agri</name>
    <name type="common">Mycobacterium agri</name>
    <dbReference type="NCBI Taxonomy" id="36811"/>
    <lineage>
        <taxon>Bacteria</taxon>
        <taxon>Bacillati</taxon>
        <taxon>Actinomycetota</taxon>
        <taxon>Actinomycetes</taxon>
        <taxon>Mycobacteriales</taxon>
        <taxon>Mycobacteriaceae</taxon>
        <taxon>Mycolicibacterium</taxon>
    </lineage>
</organism>